<organism evidence="2 3">
    <name type="scientific">Pseudolabrys taiwanensis</name>
    <dbReference type="NCBI Taxonomy" id="331696"/>
    <lineage>
        <taxon>Bacteria</taxon>
        <taxon>Pseudomonadati</taxon>
        <taxon>Pseudomonadota</taxon>
        <taxon>Alphaproteobacteria</taxon>
        <taxon>Hyphomicrobiales</taxon>
        <taxon>Xanthobacteraceae</taxon>
        <taxon>Pseudolabrys</taxon>
    </lineage>
</organism>
<feature type="region of interest" description="Disordered" evidence="1">
    <location>
        <begin position="58"/>
        <end position="77"/>
    </location>
</feature>
<dbReference type="KEGG" id="ptaw:DW352_16775"/>
<keyword evidence="3" id="KW-1185">Reference proteome</keyword>
<feature type="compositionally biased region" description="Low complexity" evidence="1">
    <location>
        <begin position="67"/>
        <end position="77"/>
    </location>
</feature>
<evidence type="ECO:0000313" key="2">
    <source>
        <dbReference type="EMBL" id="AXK82034.1"/>
    </source>
</evidence>
<dbReference type="EMBL" id="CP031417">
    <property type="protein sequence ID" value="AXK82034.1"/>
    <property type="molecule type" value="Genomic_DNA"/>
</dbReference>
<reference evidence="2 3" key="1">
    <citation type="submission" date="2018-07" db="EMBL/GenBank/DDBJ databases">
        <authorList>
            <person name="Quirk P.G."/>
            <person name="Krulwich T.A."/>
        </authorList>
    </citation>
    <scope>NUCLEOTIDE SEQUENCE [LARGE SCALE GENOMIC DNA]</scope>
    <source>
        <strain evidence="2 3">CC-BB4</strain>
    </source>
</reference>
<evidence type="ECO:0000313" key="3">
    <source>
        <dbReference type="Proteomes" id="UP000254889"/>
    </source>
</evidence>
<evidence type="ECO:0000256" key="1">
    <source>
        <dbReference type="SAM" id="MobiDB-lite"/>
    </source>
</evidence>
<dbReference type="Proteomes" id="UP000254889">
    <property type="component" value="Chromosome"/>
</dbReference>
<dbReference type="AlphaFoldDB" id="A0A345ZYN7"/>
<proteinExistence type="predicted"/>
<protein>
    <submittedName>
        <fullName evidence="2">Uncharacterized protein</fullName>
    </submittedName>
</protein>
<accession>A0A345ZYN7</accession>
<name>A0A345ZYN7_9HYPH</name>
<gene>
    <name evidence="2" type="ORF">DW352_16775</name>
</gene>
<sequence length="77" mass="8137">MRARFETTSLPTEAERTTGMAAGGKAVFDDAGALRRDCAPAARHADFGMATGPIAAAQMMSRRPRSQRAPSSARSNL</sequence>